<dbReference type="EMBL" id="FNSO01000004">
    <property type="protein sequence ID" value="SED08551.1"/>
    <property type="molecule type" value="Genomic_DNA"/>
</dbReference>
<dbReference type="InterPro" id="IPR013785">
    <property type="entry name" value="Aldolase_TIM"/>
</dbReference>
<evidence type="ECO:0000256" key="2">
    <source>
        <dbReference type="ARBA" id="ARBA00022723"/>
    </source>
</evidence>
<evidence type="ECO:0000256" key="4">
    <source>
        <dbReference type="ARBA" id="ARBA00023014"/>
    </source>
</evidence>
<keyword evidence="4" id="KW-0411">Iron-sulfur</keyword>
<gene>
    <name evidence="6" type="ORF">SAMN04489727_6342</name>
</gene>
<keyword evidence="1" id="KW-0949">S-adenosyl-L-methionine</keyword>
<reference evidence="7" key="1">
    <citation type="submission" date="2016-10" db="EMBL/GenBank/DDBJ databases">
        <authorList>
            <person name="Varghese N."/>
            <person name="Submissions S."/>
        </authorList>
    </citation>
    <scope>NUCLEOTIDE SEQUENCE [LARGE SCALE GENOMIC DNA]</scope>
    <source>
        <strain evidence="7">DSM 44544</strain>
    </source>
</reference>
<dbReference type="GO" id="GO:0051536">
    <property type="term" value="F:iron-sulfur cluster binding"/>
    <property type="evidence" value="ECO:0007669"/>
    <property type="project" value="UniProtKB-KW"/>
</dbReference>
<dbReference type="STRING" id="208445.SAMN04489727_6342"/>
<dbReference type="SUPFAM" id="SSF102114">
    <property type="entry name" value="Radical SAM enzymes"/>
    <property type="match status" value="1"/>
</dbReference>
<keyword evidence="3" id="KW-0408">Iron</keyword>
<evidence type="ECO:0000256" key="1">
    <source>
        <dbReference type="ARBA" id="ARBA00022691"/>
    </source>
</evidence>
<sequence length="429" mass="47069">MTLPSVKELFAAPGEARADLIRRTRWRPGPLPDRGSSFFIHLSELCPVACKHCMYSSDLERKSEKDSLSPEELEEAIAFIDETGSEKLNITGGGEPFLKLPSILRLLETVRVPRIELVTAGYWAKTQAAADRMLDRLVGALAKNPRKPELMLRLSLDRYHLNAPYPVLIEHYGNIARAWDRGGHDMLLGFRGIQPDLGHVDRLLADEVGGELTEIDEWNRRLTLPGGRSAPLTFNVFRLSGKAGELVEGAELSTHSKTIREYYGPFEKRQGQLVLATAVNDAIRGSYTDTGGLAITMNSDGSFWIFCGTAPDRRLMLGETDFAGAIEYFFADPITRLLVDDGVWALSDVVAELDPLCCTAAVAKNDVASLVEDLLAAPAVRLAVTLVALHRLLGEDRLSVDGLPPGHELLLPEPELVRACRHAIAGETA</sequence>
<protein>
    <submittedName>
        <fullName evidence="6">4Fe-4S single cluster domain-containing protein</fullName>
    </submittedName>
</protein>
<evidence type="ECO:0000259" key="5">
    <source>
        <dbReference type="Pfam" id="PF04055"/>
    </source>
</evidence>
<dbReference type="InterPro" id="IPR058240">
    <property type="entry name" value="rSAM_sf"/>
</dbReference>
<dbReference type="RefSeq" id="WP_091314181.1">
    <property type="nucleotide sequence ID" value="NZ_FNSO01000004.1"/>
</dbReference>
<organism evidence="6 7">
    <name type="scientific">Amycolatopsis tolypomycina</name>
    <dbReference type="NCBI Taxonomy" id="208445"/>
    <lineage>
        <taxon>Bacteria</taxon>
        <taxon>Bacillati</taxon>
        <taxon>Actinomycetota</taxon>
        <taxon>Actinomycetes</taxon>
        <taxon>Pseudonocardiales</taxon>
        <taxon>Pseudonocardiaceae</taxon>
        <taxon>Amycolatopsis</taxon>
    </lineage>
</organism>
<evidence type="ECO:0000313" key="7">
    <source>
        <dbReference type="Proteomes" id="UP000199622"/>
    </source>
</evidence>
<feature type="domain" description="Radical SAM core" evidence="5">
    <location>
        <begin position="43"/>
        <end position="138"/>
    </location>
</feature>
<accession>A0A1H4XUK9</accession>
<proteinExistence type="predicted"/>
<dbReference type="SFLD" id="SFLDS00029">
    <property type="entry name" value="Radical_SAM"/>
    <property type="match status" value="1"/>
</dbReference>
<dbReference type="OrthoDB" id="176168at2"/>
<evidence type="ECO:0000256" key="3">
    <source>
        <dbReference type="ARBA" id="ARBA00023004"/>
    </source>
</evidence>
<dbReference type="Proteomes" id="UP000199622">
    <property type="component" value="Unassembled WGS sequence"/>
</dbReference>
<dbReference type="InterPro" id="IPR007197">
    <property type="entry name" value="rSAM"/>
</dbReference>
<dbReference type="Gene3D" id="3.20.20.70">
    <property type="entry name" value="Aldolase class I"/>
    <property type="match status" value="1"/>
</dbReference>
<keyword evidence="7" id="KW-1185">Reference proteome</keyword>
<dbReference type="GO" id="GO:0003824">
    <property type="term" value="F:catalytic activity"/>
    <property type="evidence" value="ECO:0007669"/>
    <property type="project" value="InterPro"/>
</dbReference>
<name>A0A1H4XUK9_9PSEU</name>
<dbReference type="GO" id="GO:0046872">
    <property type="term" value="F:metal ion binding"/>
    <property type="evidence" value="ECO:0007669"/>
    <property type="project" value="UniProtKB-KW"/>
</dbReference>
<dbReference type="AlphaFoldDB" id="A0A1H4XUK9"/>
<evidence type="ECO:0000313" key="6">
    <source>
        <dbReference type="EMBL" id="SED08551.1"/>
    </source>
</evidence>
<dbReference type="Pfam" id="PF04055">
    <property type="entry name" value="Radical_SAM"/>
    <property type="match status" value="1"/>
</dbReference>
<keyword evidence="2" id="KW-0479">Metal-binding</keyword>